<accession>A0A553ICK3</accession>
<dbReference type="SUPFAM" id="SSF51735">
    <property type="entry name" value="NAD(P)-binding Rossmann-fold domains"/>
    <property type="match status" value="1"/>
</dbReference>
<gene>
    <name evidence="3" type="ORF">FHL15_001142</name>
</gene>
<dbReference type="EMBL" id="VFLP01000004">
    <property type="protein sequence ID" value="TRX97932.1"/>
    <property type="molecule type" value="Genomic_DNA"/>
</dbReference>
<dbReference type="GO" id="GO:0016491">
    <property type="term" value="F:oxidoreductase activity"/>
    <property type="evidence" value="ECO:0007669"/>
    <property type="project" value="UniProtKB-KW"/>
</dbReference>
<sequence length="210" mass="22428">MELDGSAFVIGGGGIGKACAVAFAKEGASGVMIADIDLESAALAAAECRRVSERPDFRAEITSIDVTCESSVKKAVAQTVMRFGRVGYCVICAGVVIQQGKETSLADATDFDRFLDVNVKGTFLATRDVSAAMKLQEPRGNDEMGKRGHSRGAIVIMGSVSSFLPQPRQIQYTASKHAVLGIAKKCSSSSGDRRYGYVLVQPEIKLHYRQ</sequence>
<reference evidence="4" key="1">
    <citation type="submission" date="2019-06" db="EMBL/GenBank/DDBJ databases">
        <title>Draft genome sequence of the griseofulvin-producing fungus Xylaria cubensis strain G536.</title>
        <authorList>
            <person name="Mead M.E."/>
            <person name="Raja H.A."/>
            <person name="Steenwyk J.L."/>
            <person name="Knowles S.L."/>
            <person name="Oberlies N.H."/>
            <person name="Rokas A."/>
        </authorList>
    </citation>
    <scope>NUCLEOTIDE SEQUENCE [LARGE SCALE GENOMIC DNA]</scope>
    <source>
        <strain evidence="4">G536</strain>
    </source>
</reference>
<dbReference type="Proteomes" id="UP000319160">
    <property type="component" value="Unassembled WGS sequence"/>
</dbReference>
<protein>
    <submittedName>
        <fullName evidence="3">Uncharacterized protein</fullName>
    </submittedName>
</protein>
<dbReference type="STRING" id="2512241.A0A553ICK3"/>
<evidence type="ECO:0000256" key="1">
    <source>
        <dbReference type="ARBA" id="ARBA00006484"/>
    </source>
</evidence>
<dbReference type="InterPro" id="IPR002347">
    <property type="entry name" value="SDR_fam"/>
</dbReference>
<comment type="similarity">
    <text evidence="1">Belongs to the short-chain dehydrogenases/reductases (SDR) family.</text>
</comment>
<dbReference type="InterPro" id="IPR036291">
    <property type="entry name" value="NAD(P)-bd_dom_sf"/>
</dbReference>
<keyword evidence="4" id="KW-1185">Reference proteome</keyword>
<proteinExistence type="inferred from homology"/>
<dbReference type="PANTHER" id="PTHR24321:SF12">
    <property type="entry name" value="SHORT-CHAIN DEHYDROGENASE_REDUCTASE FAMILY, PUTATIVE (AFU_ORTHOLOGUE AFUA_5G14340)-RELATED"/>
    <property type="match status" value="1"/>
</dbReference>
<evidence type="ECO:0000313" key="4">
    <source>
        <dbReference type="Proteomes" id="UP000319160"/>
    </source>
</evidence>
<dbReference type="OrthoDB" id="5840532at2759"/>
<evidence type="ECO:0000313" key="3">
    <source>
        <dbReference type="EMBL" id="TRX97932.1"/>
    </source>
</evidence>
<name>A0A553ICK3_9PEZI</name>
<dbReference type="Pfam" id="PF00106">
    <property type="entry name" value="adh_short"/>
    <property type="match status" value="1"/>
</dbReference>
<dbReference type="Gene3D" id="3.40.50.720">
    <property type="entry name" value="NAD(P)-binding Rossmann-like Domain"/>
    <property type="match status" value="1"/>
</dbReference>
<comment type="caution">
    <text evidence="3">The sequence shown here is derived from an EMBL/GenBank/DDBJ whole genome shotgun (WGS) entry which is preliminary data.</text>
</comment>
<keyword evidence="2" id="KW-0560">Oxidoreductase</keyword>
<dbReference type="AlphaFoldDB" id="A0A553ICK3"/>
<dbReference type="CDD" id="cd05233">
    <property type="entry name" value="SDR_c"/>
    <property type="match status" value="1"/>
</dbReference>
<evidence type="ECO:0000256" key="2">
    <source>
        <dbReference type="ARBA" id="ARBA00023002"/>
    </source>
</evidence>
<dbReference type="PRINTS" id="PR00081">
    <property type="entry name" value="GDHRDH"/>
</dbReference>
<dbReference type="PANTHER" id="PTHR24321">
    <property type="entry name" value="DEHYDROGENASES, SHORT CHAIN"/>
    <property type="match status" value="1"/>
</dbReference>
<organism evidence="3 4">
    <name type="scientific">Xylaria flabelliformis</name>
    <dbReference type="NCBI Taxonomy" id="2512241"/>
    <lineage>
        <taxon>Eukaryota</taxon>
        <taxon>Fungi</taxon>
        <taxon>Dikarya</taxon>
        <taxon>Ascomycota</taxon>
        <taxon>Pezizomycotina</taxon>
        <taxon>Sordariomycetes</taxon>
        <taxon>Xylariomycetidae</taxon>
        <taxon>Xylariales</taxon>
        <taxon>Xylariaceae</taxon>
        <taxon>Xylaria</taxon>
    </lineage>
</organism>